<organism evidence="2">
    <name type="scientific">uncultured Frankineae bacterium</name>
    <dbReference type="NCBI Taxonomy" id="437475"/>
    <lineage>
        <taxon>Bacteria</taxon>
        <taxon>Bacillati</taxon>
        <taxon>Actinomycetota</taxon>
        <taxon>Actinomycetes</taxon>
        <taxon>Frankiales</taxon>
        <taxon>environmental samples</taxon>
    </lineage>
</organism>
<name>A0A6J4MDP8_9ACTN</name>
<feature type="region of interest" description="Disordered" evidence="1">
    <location>
        <begin position="1"/>
        <end position="32"/>
    </location>
</feature>
<evidence type="ECO:0000313" key="2">
    <source>
        <dbReference type="EMBL" id="CAA9355857.1"/>
    </source>
</evidence>
<reference evidence="2" key="1">
    <citation type="submission" date="2020-02" db="EMBL/GenBank/DDBJ databases">
        <authorList>
            <person name="Meier V. D."/>
        </authorList>
    </citation>
    <scope>NUCLEOTIDE SEQUENCE</scope>
    <source>
        <strain evidence="2">AVDCRST_MAG16</strain>
    </source>
</reference>
<evidence type="ECO:0000256" key="1">
    <source>
        <dbReference type="SAM" id="MobiDB-lite"/>
    </source>
</evidence>
<sequence length="82" mass="8585">ARVRDLLRHGPDGHGGAGLQGAAGRRPARRGGAGLARLGCRSAADRRALVAGLRRRPAGRELRGVAGRRARVRPGRLAPARL</sequence>
<gene>
    <name evidence="2" type="ORF">AVDCRST_MAG16-2655</name>
</gene>
<dbReference type="AlphaFoldDB" id="A0A6J4MDP8"/>
<accession>A0A6J4MDP8</accession>
<feature type="compositionally biased region" description="Basic and acidic residues" evidence="1">
    <location>
        <begin position="1"/>
        <end position="12"/>
    </location>
</feature>
<proteinExistence type="predicted"/>
<dbReference type="EMBL" id="CADCUE010000251">
    <property type="protein sequence ID" value="CAA9355857.1"/>
    <property type="molecule type" value="Genomic_DNA"/>
</dbReference>
<feature type="non-terminal residue" evidence="2">
    <location>
        <position position="1"/>
    </location>
</feature>
<feature type="non-terminal residue" evidence="2">
    <location>
        <position position="82"/>
    </location>
</feature>
<protein>
    <submittedName>
        <fullName evidence="2">Uncharacterized protein</fullName>
    </submittedName>
</protein>